<dbReference type="Gene3D" id="1.20.120.350">
    <property type="entry name" value="Voltage-gated potassium channels. Chain C"/>
    <property type="match status" value="1"/>
</dbReference>
<dbReference type="PANTHER" id="PTHR10037:SF62">
    <property type="entry name" value="SODIUM CHANNEL PROTEIN 60E"/>
    <property type="match status" value="1"/>
</dbReference>
<feature type="domain" description="Ion transport" evidence="6">
    <location>
        <begin position="16"/>
        <end position="233"/>
    </location>
</feature>
<keyword evidence="3 5" id="KW-1133">Transmembrane helix</keyword>
<sequence length="267" mass="30612">MVVSNWKQSLNNIVTHTAFTSAVILLILFNAVLVGLETYPSIYEGRESFFQSLDRILLWIFTVEIAMRLLASSSLKSFFSSSWNWFDFCIVAAGHIFMGAHFVTVLRILRVIRVFRAVSVIPSLRRLVDALIMTIPSLGNIMLLMSIIFYIFAVIGTMLFQETSPEYFGTLELSLLTLFQVVTLESWASQVMRPIMEVHSFAWMYFVSFVLVGTFVIFNLFIGVIVSNVDKSEDHPPDEEAEALRREVEQTRNDIKELKDMIKKLQQ</sequence>
<organism evidence="7 8">
    <name type="scientific">Alkalicoccus urumqiensis</name>
    <name type="common">Bacillus urumqiensis</name>
    <dbReference type="NCBI Taxonomy" id="1548213"/>
    <lineage>
        <taxon>Bacteria</taxon>
        <taxon>Bacillati</taxon>
        <taxon>Bacillota</taxon>
        <taxon>Bacilli</taxon>
        <taxon>Bacillales</taxon>
        <taxon>Bacillaceae</taxon>
        <taxon>Alkalicoccus</taxon>
    </lineage>
</organism>
<keyword evidence="4 5" id="KW-0472">Membrane</keyword>
<evidence type="ECO:0000259" key="6">
    <source>
        <dbReference type="Pfam" id="PF00520"/>
    </source>
</evidence>
<evidence type="ECO:0000256" key="2">
    <source>
        <dbReference type="ARBA" id="ARBA00022692"/>
    </source>
</evidence>
<dbReference type="InterPro" id="IPR005821">
    <property type="entry name" value="Ion_trans_dom"/>
</dbReference>
<evidence type="ECO:0000313" key="8">
    <source>
        <dbReference type="Proteomes" id="UP000243650"/>
    </source>
</evidence>
<keyword evidence="8" id="KW-1185">Reference proteome</keyword>
<dbReference type="Gene3D" id="1.10.287.70">
    <property type="match status" value="1"/>
</dbReference>
<name>A0A2P6MKE4_ALKUR</name>
<dbReference type="Proteomes" id="UP000243650">
    <property type="component" value="Unassembled WGS sequence"/>
</dbReference>
<evidence type="ECO:0000256" key="4">
    <source>
        <dbReference type="ARBA" id="ARBA00023136"/>
    </source>
</evidence>
<evidence type="ECO:0000256" key="1">
    <source>
        <dbReference type="ARBA" id="ARBA00004141"/>
    </source>
</evidence>
<comment type="subcellular location">
    <subcellularLocation>
        <location evidence="1">Membrane</location>
        <topology evidence="1">Multi-pass membrane protein</topology>
    </subcellularLocation>
</comment>
<dbReference type="SUPFAM" id="SSF81324">
    <property type="entry name" value="Voltage-gated potassium channels"/>
    <property type="match status" value="1"/>
</dbReference>
<feature type="transmembrane region" description="Helical" evidence="5">
    <location>
        <begin position="13"/>
        <end position="36"/>
    </location>
</feature>
<dbReference type="AlphaFoldDB" id="A0A2P6MKE4"/>
<keyword evidence="7" id="KW-0406">Ion transport</keyword>
<reference evidence="7 8" key="1">
    <citation type="submission" date="2018-03" db="EMBL/GenBank/DDBJ databases">
        <title>Bacillus urumqiensis sp. nov., a moderately haloalkaliphilic bacterium isolated from a salt lake.</title>
        <authorList>
            <person name="Zhao B."/>
            <person name="Liao Z."/>
        </authorList>
    </citation>
    <scope>NUCLEOTIDE SEQUENCE [LARGE SCALE GENOMIC DNA]</scope>
    <source>
        <strain evidence="7 8">BZ-SZ-XJ18</strain>
    </source>
</reference>
<protein>
    <submittedName>
        <fullName evidence="7">Voltage-gated sodium channel</fullName>
    </submittedName>
</protein>
<evidence type="ECO:0000256" key="5">
    <source>
        <dbReference type="SAM" id="Phobius"/>
    </source>
</evidence>
<dbReference type="GO" id="GO:0005248">
    <property type="term" value="F:voltage-gated sodium channel activity"/>
    <property type="evidence" value="ECO:0007669"/>
    <property type="project" value="TreeGrafter"/>
</dbReference>
<keyword evidence="7" id="KW-0407">Ion channel</keyword>
<evidence type="ECO:0000256" key="3">
    <source>
        <dbReference type="ARBA" id="ARBA00022989"/>
    </source>
</evidence>
<dbReference type="OrthoDB" id="5297065at2"/>
<dbReference type="InterPro" id="IPR043203">
    <property type="entry name" value="VGCC_Ca_Na"/>
</dbReference>
<feature type="transmembrane region" description="Helical" evidence="5">
    <location>
        <begin position="130"/>
        <end position="155"/>
    </location>
</feature>
<evidence type="ECO:0000313" key="7">
    <source>
        <dbReference type="EMBL" id="PRO66746.1"/>
    </source>
</evidence>
<gene>
    <name evidence="7" type="ORF">C6I21_02125</name>
</gene>
<dbReference type="InterPro" id="IPR027359">
    <property type="entry name" value="Volt_channel_dom_sf"/>
</dbReference>
<feature type="transmembrane region" description="Helical" evidence="5">
    <location>
        <begin position="85"/>
        <end position="109"/>
    </location>
</feature>
<accession>A0A2P6MKE4</accession>
<comment type="caution">
    <text evidence="7">The sequence shown here is derived from an EMBL/GenBank/DDBJ whole genome shotgun (WGS) entry which is preliminary data.</text>
</comment>
<keyword evidence="2 5" id="KW-0812">Transmembrane</keyword>
<dbReference type="PANTHER" id="PTHR10037">
    <property type="entry name" value="VOLTAGE-GATED CATION CHANNEL CALCIUM AND SODIUM"/>
    <property type="match status" value="1"/>
</dbReference>
<keyword evidence="7" id="KW-0813">Transport</keyword>
<feature type="transmembrane region" description="Helical" evidence="5">
    <location>
        <begin position="200"/>
        <end position="226"/>
    </location>
</feature>
<proteinExistence type="predicted"/>
<dbReference type="GO" id="GO:0001518">
    <property type="term" value="C:voltage-gated sodium channel complex"/>
    <property type="evidence" value="ECO:0007669"/>
    <property type="project" value="TreeGrafter"/>
</dbReference>
<dbReference type="EMBL" id="PVNS01000002">
    <property type="protein sequence ID" value="PRO66746.1"/>
    <property type="molecule type" value="Genomic_DNA"/>
</dbReference>
<dbReference type="Pfam" id="PF00520">
    <property type="entry name" value="Ion_trans"/>
    <property type="match status" value="1"/>
</dbReference>